<keyword evidence="4 10" id="KW-1133">Transmembrane helix</keyword>
<evidence type="ECO:0000313" key="11">
    <source>
        <dbReference type="EMBL" id="GLW95182.1"/>
    </source>
</evidence>
<organism evidence="11 12">
    <name type="scientific">Actinokineospora globicatena</name>
    <dbReference type="NCBI Taxonomy" id="103729"/>
    <lineage>
        <taxon>Bacteria</taxon>
        <taxon>Bacillati</taxon>
        <taxon>Actinomycetota</taxon>
        <taxon>Actinomycetes</taxon>
        <taxon>Pseudonocardiales</taxon>
        <taxon>Pseudonocardiaceae</taxon>
        <taxon>Actinokineospora</taxon>
    </lineage>
</organism>
<evidence type="ECO:0000256" key="3">
    <source>
        <dbReference type="ARBA" id="ARBA00022692"/>
    </source>
</evidence>
<comment type="catalytic activity">
    <reaction evidence="8">
        <text>fluoride(in) = fluoride(out)</text>
        <dbReference type="Rhea" id="RHEA:76159"/>
        <dbReference type="ChEBI" id="CHEBI:17051"/>
    </reaction>
    <physiologicalReaction direction="left-to-right" evidence="8">
        <dbReference type="Rhea" id="RHEA:76160"/>
    </physiologicalReaction>
</comment>
<evidence type="ECO:0000256" key="2">
    <source>
        <dbReference type="ARBA" id="ARBA00022475"/>
    </source>
</evidence>
<keyword evidence="10" id="KW-0915">Sodium</keyword>
<evidence type="ECO:0000256" key="4">
    <source>
        <dbReference type="ARBA" id="ARBA00022989"/>
    </source>
</evidence>
<keyword evidence="10" id="KW-0813">Transport</keyword>
<dbReference type="Pfam" id="PF02537">
    <property type="entry name" value="CRCB"/>
    <property type="match status" value="1"/>
</dbReference>
<keyword evidence="3 10" id="KW-0812">Transmembrane</keyword>
<feature type="binding site" evidence="10">
    <location>
        <position position="68"/>
    </location>
    <ligand>
        <name>Na(+)</name>
        <dbReference type="ChEBI" id="CHEBI:29101"/>
        <note>structural</note>
    </ligand>
</feature>
<proteinExistence type="inferred from homology"/>
<dbReference type="AlphaFoldDB" id="A0A9W6QV85"/>
<evidence type="ECO:0000256" key="10">
    <source>
        <dbReference type="HAMAP-Rule" id="MF_00454"/>
    </source>
</evidence>
<keyword evidence="12" id="KW-1185">Reference proteome</keyword>
<dbReference type="PANTHER" id="PTHR28259">
    <property type="entry name" value="FLUORIDE EXPORT PROTEIN 1-RELATED"/>
    <property type="match status" value="1"/>
</dbReference>
<dbReference type="InterPro" id="IPR003691">
    <property type="entry name" value="FluC"/>
</dbReference>
<evidence type="ECO:0000256" key="6">
    <source>
        <dbReference type="ARBA" id="ARBA00023303"/>
    </source>
</evidence>
<keyword evidence="10" id="KW-0406">Ion transport</keyword>
<evidence type="ECO:0000256" key="7">
    <source>
        <dbReference type="ARBA" id="ARBA00035120"/>
    </source>
</evidence>
<dbReference type="GO" id="GO:0062054">
    <property type="term" value="F:fluoride channel activity"/>
    <property type="evidence" value="ECO:0007669"/>
    <property type="project" value="UniProtKB-UniRule"/>
</dbReference>
<comment type="similarity">
    <text evidence="7 10">Belongs to the fluoride channel Fluc/FEX (TC 1.A.43) family.</text>
</comment>
<evidence type="ECO:0000313" key="12">
    <source>
        <dbReference type="Proteomes" id="UP001165042"/>
    </source>
</evidence>
<dbReference type="HAMAP" id="MF_00454">
    <property type="entry name" value="FluC"/>
    <property type="match status" value="1"/>
</dbReference>
<feature type="transmembrane region" description="Helical" evidence="10">
    <location>
        <begin position="28"/>
        <end position="48"/>
    </location>
</feature>
<dbReference type="GO" id="GO:0046872">
    <property type="term" value="F:metal ion binding"/>
    <property type="evidence" value="ECO:0007669"/>
    <property type="project" value="UniProtKB-KW"/>
</dbReference>
<keyword evidence="6 10" id="KW-0407">Ion channel</keyword>
<feature type="transmembrane region" description="Helical" evidence="10">
    <location>
        <begin position="85"/>
        <end position="107"/>
    </location>
</feature>
<gene>
    <name evidence="11" type="primary">crcB1</name>
    <name evidence="10" type="synonym">crcB</name>
    <name evidence="10" type="synonym">fluC</name>
    <name evidence="11" type="ORF">Aglo03_59980</name>
</gene>
<evidence type="ECO:0000256" key="9">
    <source>
        <dbReference type="ARBA" id="ARBA00049940"/>
    </source>
</evidence>
<evidence type="ECO:0000256" key="1">
    <source>
        <dbReference type="ARBA" id="ARBA00004651"/>
    </source>
</evidence>
<comment type="activity regulation">
    <text evidence="10">Na(+) is not transported, but it plays an essential structural role and its presence is essential for fluoride channel function.</text>
</comment>
<evidence type="ECO:0000256" key="8">
    <source>
        <dbReference type="ARBA" id="ARBA00035585"/>
    </source>
</evidence>
<protein>
    <recommendedName>
        <fullName evidence="10">Fluoride-specific ion channel FluC</fullName>
    </recommendedName>
</protein>
<dbReference type="Proteomes" id="UP001165042">
    <property type="component" value="Unassembled WGS sequence"/>
</dbReference>
<dbReference type="GO" id="GO:0005886">
    <property type="term" value="C:plasma membrane"/>
    <property type="evidence" value="ECO:0007669"/>
    <property type="project" value="UniProtKB-SubCell"/>
</dbReference>
<comment type="caution">
    <text evidence="11">The sequence shown here is derived from an EMBL/GenBank/DDBJ whole genome shotgun (WGS) entry which is preliminary data.</text>
</comment>
<evidence type="ECO:0000256" key="5">
    <source>
        <dbReference type="ARBA" id="ARBA00023136"/>
    </source>
</evidence>
<keyword evidence="10" id="KW-0479">Metal-binding</keyword>
<reference evidence="11" key="1">
    <citation type="submission" date="2023-02" db="EMBL/GenBank/DDBJ databases">
        <title>Actinokineospora globicatena NBRC 15670.</title>
        <authorList>
            <person name="Ichikawa N."/>
            <person name="Sato H."/>
            <person name="Tonouchi N."/>
        </authorList>
    </citation>
    <scope>NUCLEOTIDE SEQUENCE</scope>
    <source>
        <strain evidence="11">NBRC 15670</strain>
    </source>
</reference>
<comment type="subcellular location">
    <subcellularLocation>
        <location evidence="1 10">Cell membrane</location>
        <topology evidence="1 10">Multi-pass membrane protein</topology>
    </subcellularLocation>
</comment>
<keyword evidence="2 10" id="KW-1003">Cell membrane</keyword>
<keyword evidence="5 10" id="KW-0472">Membrane</keyword>
<dbReference type="EMBL" id="BSSD01000012">
    <property type="protein sequence ID" value="GLW95182.1"/>
    <property type="molecule type" value="Genomic_DNA"/>
</dbReference>
<dbReference type="PANTHER" id="PTHR28259:SF1">
    <property type="entry name" value="FLUORIDE EXPORT PROTEIN 1-RELATED"/>
    <property type="match status" value="1"/>
</dbReference>
<accession>A0A9W6QV85</accession>
<sequence>MVVSAGGVIGALARYGAGTAWPSPWSTLVINVVGCLAMGCLMVVVVELRTPHPLVRPFLGIGVLGGFTTFSSYCADFQRMLGENVLLAFTYLLGTLALALMAVTAGARVTRRLAGAR</sequence>
<feature type="binding site" evidence="10">
    <location>
        <position position="65"/>
    </location>
    <ligand>
        <name>Na(+)</name>
        <dbReference type="ChEBI" id="CHEBI:29101"/>
        <note>structural</note>
    </ligand>
</feature>
<comment type="function">
    <text evidence="9 10">Fluoride-specific ion channel. Important for reducing fluoride concentration in the cell, thus reducing its toxicity.</text>
</comment>
<dbReference type="GO" id="GO:0140114">
    <property type="term" value="P:cellular detoxification of fluoride"/>
    <property type="evidence" value="ECO:0007669"/>
    <property type="project" value="UniProtKB-UniRule"/>
</dbReference>
<name>A0A9W6QV85_9PSEU</name>
<feature type="transmembrane region" description="Helical" evidence="10">
    <location>
        <begin position="55"/>
        <end position="73"/>
    </location>
</feature>